<dbReference type="CDD" id="cd16027">
    <property type="entry name" value="SGSH"/>
    <property type="match status" value="1"/>
</dbReference>
<dbReference type="PANTHER" id="PTHR42693">
    <property type="entry name" value="ARYLSULFATASE FAMILY MEMBER"/>
    <property type="match status" value="1"/>
</dbReference>
<keyword evidence="5" id="KW-1185">Reference proteome</keyword>
<sequence>MPLNILVITADDMGAEAPGCLGGPSWTTPHLDALGASGAVLGHAFVPIAVCQPSRAAMLSGRWPHRNGAMGFEPMDEHVELLTDVLREQGYLTGALGKLEHLQPQDRLAWDFTRDRADLADGRDATAYGASARTFVRSAREQGRPWFLLANSHDPHRPFHGSDEEQTFYPPEVRDAFPEPSRTCPPDDEVRLPGYLPDLPEVEREYREYLSSVRRCDDTIGALLRVLEEEGLVEDTLVVFHGDHGIALPWAKASCYRPGIHVPVVLRWPGEVEPGTRIDAWTSTLDLLPTLCEAAGARVPEGVDGHSLGPLLRGEVSTWREEVVSVFHENSGGMRLEMRGLHRPDRTYVWNAWADGTPRYRAENMWGRSWAAMVEAAEGDPAMAARTDFYLRRAPEELYDTQVDPDALDDLASSSEHADDLAACRAALLRWMEDVEDPLVEQFRAHLGTTVVGA</sequence>
<dbReference type="GO" id="GO:0004065">
    <property type="term" value="F:arylsulfatase activity"/>
    <property type="evidence" value="ECO:0007669"/>
    <property type="project" value="TreeGrafter"/>
</dbReference>
<evidence type="ECO:0000259" key="3">
    <source>
        <dbReference type="Pfam" id="PF00884"/>
    </source>
</evidence>
<dbReference type="AlphaFoldDB" id="A0A9X2IGA6"/>
<dbReference type="SUPFAM" id="SSF53649">
    <property type="entry name" value="Alkaline phosphatase-like"/>
    <property type="match status" value="1"/>
</dbReference>
<evidence type="ECO:0000313" key="4">
    <source>
        <dbReference type="EMBL" id="MCM0621369.1"/>
    </source>
</evidence>
<evidence type="ECO:0000313" key="5">
    <source>
        <dbReference type="Proteomes" id="UP001139485"/>
    </source>
</evidence>
<comment type="similarity">
    <text evidence="1">Belongs to the sulfatase family.</text>
</comment>
<dbReference type="Gene3D" id="3.40.720.10">
    <property type="entry name" value="Alkaline Phosphatase, subunit A"/>
    <property type="match status" value="1"/>
</dbReference>
<gene>
    <name evidence="4" type="ORF">M8330_13825</name>
</gene>
<dbReference type="Proteomes" id="UP001139485">
    <property type="component" value="Unassembled WGS sequence"/>
</dbReference>
<dbReference type="InterPro" id="IPR017850">
    <property type="entry name" value="Alkaline_phosphatase_core_sf"/>
</dbReference>
<keyword evidence="2" id="KW-0378">Hydrolase</keyword>
<feature type="domain" description="Sulfatase N-terminal" evidence="3">
    <location>
        <begin position="4"/>
        <end position="297"/>
    </location>
</feature>
<proteinExistence type="inferred from homology"/>
<reference evidence="4" key="1">
    <citation type="submission" date="2022-05" db="EMBL/GenBank/DDBJ databases">
        <authorList>
            <person name="Tuo L."/>
        </authorList>
    </citation>
    <scope>NUCLEOTIDE SEQUENCE</scope>
    <source>
        <strain evidence="4">BSK12Z-4</strain>
    </source>
</reference>
<dbReference type="InterPro" id="IPR000917">
    <property type="entry name" value="Sulfatase_N"/>
</dbReference>
<comment type="caution">
    <text evidence="4">The sequence shown here is derived from an EMBL/GenBank/DDBJ whole genome shotgun (WGS) entry which is preliminary data.</text>
</comment>
<accession>A0A9X2IGA6</accession>
<dbReference type="RefSeq" id="WP_250827806.1">
    <property type="nucleotide sequence ID" value="NZ_JAMOIL010000017.1"/>
</dbReference>
<name>A0A9X2IGA6_9ACTN</name>
<dbReference type="Pfam" id="PF00884">
    <property type="entry name" value="Sulfatase"/>
    <property type="match status" value="1"/>
</dbReference>
<dbReference type="EMBL" id="JAMOIL010000017">
    <property type="protein sequence ID" value="MCM0621369.1"/>
    <property type="molecule type" value="Genomic_DNA"/>
</dbReference>
<dbReference type="InterPro" id="IPR050738">
    <property type="entry name" value="Sulfatase"/>
</dbReference>
<organism evidence="4 5">
    <name type="scientific">Nocardioides bruguierae</name>
    <dbReference type="NCBI Taxonomy" id="2945102"/>
    <lineage>
        <taxon>Bacteria</taxon>
        <taxon>Bacillati</taxon>
        <taxon>Actinomycetota</taxon>
        <taxon>Actinomycetes</taxon>
        <taxon>Propionibacteriales</taxon>
        <taxon>Nocardioidaceae</taxon>
        <taxon>Nocardioides</taxon>
    </lineage>
</organism>
<evidence type="ECO:0000256" key="2">
    <source>
        <dbReference type="ARBA" id="ARBA00022801"/>
    </source>
</evidence>
<evidence type="ECO:0000256" key="1">
    <source>
        <dbReference type="ARBA" id="ARBA00008779"/>
    </source>
</evidence>
<dbReference type="PANTHER" id="PTHR42693:SF53">
    <property type="entry name" value="ENDO-4-O-SULFATASE"/>
    <property type="match status" value="1"/>
</dbReference>
<protein>
    <submittedName>
        <fullName evidence="4">Sulfatase</fullName>
    </submittedName>
</protein>